<evidence type="ECO:0000256" key="1">
    <source>
        <dbReference type="ARBA" id="ARBA00004141"/>
    </source>
</evidence>
<proteinExistence type="predicted"/>
<feature type="transmembrane region" description="Helical" evidence="7">
    <location>
        <begin position="74"/>
        <end position="94"/>
    </location>
</feature>
<feature type="transmembrane region" description="Helical" evidence="7">
    <location>
        <begin position="204"/>
        <end position="223"/>
    </location>
</feature>
<evidence type="ECO:0000313" key="9">
    <source>
        <dbReference type="EMBL" id="ASK38707.1"/>
    </source>
</evidence>
<keyword evidence="4 7" id="KW-1133">Transmembrane helix</keyword>
<evidence type="ECO:0000256" key="6">
    <source>
        <dbReference type="SAM" id="MobiDB-lite"/>
    </source>
</evidence>
<feature type="domain" description="Major facilitator superfamily (MFS) profile" evidence="8">
    <location>
        <begin position="49"/>
        <end position="498"/>
    </location>
</feature>
<protein>
    <submittedName>
        <fullName evidence="9">Major facilitator superfamily transporter</fullName>
    </submittedName>
</protein>
<dbReference type="Gene3D" id="1.20.1250.20">
    <property type="entry name" value="MFS general substrate transporter like domains"/>
    <property type="match status" value="1"/>
</dbReference>
<dbReference type="GO" id="GO:0005886">
    <property type="term" value="C:plasma membrane"/>
    <property type="evidence" value="ECO:0007669"/>
    <property type="project" value="TreeGrafter"/>
</dbReference>
<organism evidence="9">
    <name type="scientific">Paecilomyces divaricatus</name>
    <name type="common">Penicillium divaricatum</name>
    <dbReference type="NCBI Taxonomy" id="644132"/>
    <lineage>
        <taxon>Eukaryota</taxon>
        <taxon>Fungi</taxon>
        <taxon>Dikarya</taxon>
        <taxon>Ascomycota</taxon>
        <taxon>Pezizomycotina</taxon>
        <taxon>Eurotiomycetes</taxon>
        <taxon>Eurotiomycetidae</taxon>
        <taxon>Eurotiales</taxon>
        <taxon>Thermoascaceae</taxon>
        <taxon>Paecilomyces</taxon>
    </lineage>
</organism>
<dbReference type="SUPFAM" id="SSF103473">
    <property type="entry name" value="MFS general substrate transporter"/>
    <property type="match status" value="1"/>
</dbReference>
<feature type="transmembrane region" description="Helical" evidence="7">
    <location>
        <begin position="447"/>
        <end position="467"/>
    </location>
</feature>
<keyword evidence="3 7" id="KW-0812">Transmembrane</keyword>
<feature type="transmembrane region" description="Helical" evidence="7">
    <location>
        <begin position="473"/>
        <end position="495"/>
    </location>
</feature>
<dbReference type="InterPro" id="IPR036259">
    <property type="entry name" value="MFS_trans_sf"/>
</dbReference>
<feature type="transmembrane region" description="Helical" evidence="7">
    <location>
        <begin position="409"/>
        <end position="435"/>
    </location>
</feature>
<dbReference type="AlphaFoldDB" id="A0A3G1IHI5"/>
<comment type="subcellular location">
    <subcellularLocation>
        <location evidence="1">Membrane</location>
        <topology evidence="1">Multi-pass membrane protein</topology>
    </subcellularLocation>
</comment>
<feature type="transmembrane region" description="Helical" evidence="7">
    <location>
        <begin position="173"/>
        <end position="192"/>
    </location>
</feature>
<accession>A0A3G1IHI5</accession>
<dbReference type="PRINTS" id="PR01036">
    <property type="entry name" value="TCRTETB"/>
</dbReference>
<feature type="transmembrane region" description="Helical" evidence="7">
    <location>
        <begin position="325"/>
        <end position="349"/>
    </location>
</feature>
<dbReference type="PROSITE" id="PS50850">
    <property type="entry name" value="MFS"/>
    <property type="match status" value="1"/>
</dbReference>
<evidence type="ECO:0000259" key="8">
    <source>
        <dbReference type="PROSITE" id="PS50850"/>
    </source>
</evidence>
<gene>
    <name evidence="9" type="primary">pvL10</name>
</gene>
<feature type="region of interest" description="Disordered" evidence="6">
    <location>
        <begin position="1"/>
        <end position="23"/>
    </location>
</feature>
<keyword evidence="5 7" id="KW-0472">Membrane</keyword>
<dbReference type="Gene3D" id="1.20.1720.10">
    <property type="entry name" value="Multidrug resistance protein D"/>
    <property type="match status" value="1"/>
</dbReference>
<evidence type="ECO:0000256" key="5">
    <source>
        <dbReference type="ARBA" id="ARBA00023136"/>
    </source>
</evidence>
<evidence type="ECO:0000256" key="3">
    <source>
        <dbReference type="ARBA" id="ARBA00022692"/>
    </source>
</evidence>
<name>A0A3G1IHI5_PAEDI</name>
<feature type="transmembrane region" description="Helical" evidence="7">
    <location>
        <begin position="293"/>
        <end position="313"/>
    </location>
</feature>
<dbReference type="PANTHER" id="PTHR23502">
    <property type="entry name" value="MAJOR FACILITATOR SUPERFAMILY"/>
    <property type="match status" value="1"/>
</dbReference>
<evidence type="ECO:0000256" key="2">
    <source>
        <dbReference type="ARBA" id="ARBA00022448"/>
    </source>
</evidence>
<dbReference type="FunFam" id="1.20.1720.10:FF:000009">
    <property type="entry name" value="MFS multidrug transporter"/>
    <property type="match status" value="1"/>
</dbReference>
<feature type="transmembrane region" description="Helical" evidence="7">
    <location>
        <begin position="384"/>
        <end position="403"/>
    </location>
</feature>
<dbReference type="InterPro" id="IPR011701">
    <property type="entry name" value="MFS"/>
</dbReference>
<dbReference type="EMBL" id="MF197864">
    <property type="protein sequence ID" value="ASK38707.1"/>
    <property type="molecule type" value="Genomic_DNA"/>
</dbReference>
<dbReference type="Pfam" id="PF07690">
    <property type="entry name" value="MFS_1"/>
    <property type="match status" value="1"/>
</dbReference>
<dbReference type="GO" id="GO:0022857">
    <property type="term" value="F:transmembrane transporter activity"/>
    <property type="evidence" value="ECO:0007669"/>
    <property type="project" value="InterPro"/>
</dbReference>
<evidence type="ECO:0000256" key="7">
    <source>
        <dbReference type="SAM" id="Phobius"/>
    </source>
</evidence>
<sequence>MPSASETTPLLGEDQCPKSSQGAIVPDFKPPQDELKAHSIFTRPQKILIVIIASLAAFFSPVSSAIYFPALGTLADALGVSVSLINLTVTTYLVMQGLAPSFIGSWSDRAGRRPLYIACFVIYIGSNIGLALQTNYVALLILRMVQSAGSSPLVSLAQAVVADMATSAERGRYISYVTSGAILGPAVGPLIGGMLIQSFGWRSVFWFLAIFAGVVFLLMLACLPETCRAVVGDGSIPPPTWIHMSWLAYRHRRQIPLNGPPMTISTSPAAIRPGRKASPTGSLRVIADRETSLILIYAGCVLAGYQMVSANLSEALSAQYAFNTFQVGLCFLPFGAGAFLATLTTGHIVDWNFRRLARIHHLDLRQGRQQDLSQFPIEKARLQVGMPIVGVGALSVLVYGWTMQARTPLAVPLVALFVVGWTVSSSTNSISVLIVDLHLDTPATATAANNLVRCWMGALAVAVMGPAVEAIGIGWMGTVICAVYIGLLPMLMLVWRKGPTWRREKREKWPMMT</sequence>
<feature type="transmembrane region" description="Helical" evidence="7">
    <location>
        <begin position="115"/>
        <end position="134"/>
    </location>
</feature>
<evidence type="ECO:0000256" key="4">
    <source>
        <dbReference type="ARBA" id="ARBA00022989"/>
    </source>
</evidence>
<dbReference type="InterPro" id="IPR020846">
    <property type="entry name" value="MFS_dom"/>
</dbReference>
<reference evidence="9" key="1">
    <citation type="journal article" date="2017" name="Chem. Commun. (Camb.)">
        <title>Genetic and chemical characterisation of the cornexistin pathway provides further insight into maleidride biosynthesis.</title>
        <authorList>
            <person name="Williams K."/>
            <person name="Szwalbe A.J."/>
            <person name="Dickson C."/>
            <person name="Desson T.R."/>
            <person name="Mulholland N.P."/>
            <person name="Vincent J.L."/>
            <person name="Clough J.M."/>
            <person name="Bailey A.M."/>
            <person name="Butts C.P."/>
            <person name="Willis C.L."/>
            <person name="Simpson T.J."/>
            <person name="Cox R.J."/>
        </authorList>
    </citation>
    <scope>NUCLEOTIDE SEQUENCE</scope>
</reference>
<keyword evidence="2" id="KW-0813">Transport</keyword>
<feature type="transmembrane region" description="Helical" evidence="7">
    <location>
        <begin position="47"/>
        <end position="68"/>
    </location>
</feature>
<dbReference type="PANTHER" id="PTHR23502:SF51">
    <property type="entry name" value="QUINIDINE RESISTANCE PROTEIN 1-RELATED"/>
    <property type="match status" value="1"/>
</dbReference>